<name>A0A0S2SIY7_9GAMM</name>
<accession>A0A0S2SIY7</accession>
<dbReference type="Proteomes" id="UP000058114">
    <property type="component" value="Chromosome"/>
</dbReference>
<evidence type="ECO:0000313" key="3">
    <source>
        <dbReference type="Proteomes" id="UP000058114"/>
    </source>
</evidence>
<evidence type="ECO:0000313" key="2">
    <source>
        <dbReference type="EMBL" id="ALP41613.1"/>
    </source>
</evidence>
<dbReference type="AlphaFoldDB" id="A0A0S2SIY7"/>
<keyword evidence="1" id="KW-0472">Membrane</keyword>
<keyword evidence="1" id="KW-0812">Transmembrane</keyword>
<evidence type="ECO:0000256" key="1">
    <source>
        <dbReference type="SAM" id="Phobius"/>
    </source>
</evidence>
<sequence length="115" mass="13784">MHMRFFRPEFVSLYDLPCPVSLEEYTERTKMMRIALSSYSQEYGENYELNEGWLEVHWVREPLTVAQCWDVVKDNNRFIYEKLQKGFALRARKWIFSYLGALTLAVLPVVIERLL</sequence>
<dbReference type="PATRIC" id="fig|652.5.peg.3774"/>
<organism evidence="2 3">
    <name type="scientific">Aeromonas schubertii</name>
    <dbReference type="NCBI Taxonomy" id="652"/>
    <lineage>
        <taxon>Bacteria</taxon>
        <taxon>Pseudomonadati</taxon>
        <taxon>Pseudomonadota</taxon>
        <taxon>Gammaproteobacteria</taxon>
        <taxon>Aeromonadales</taxon>
        <taxon>Aeromonadaceae</taxon>
        <taxon>Aeromonas</taxon>
    </lineage>
</organism>
<keyword evidence="1" id="KW-1133">Transmembrane helix</keyword>
<dbReference type="EMBL" id="CP013067">
    <property type="protein sequence ID" value="ALP41613.1"/>
    <property type="molecule type" value="Genomic_DNA"/>
</dbReference>
<dbReference type="KEGG" id="asr:WL1483_2194"/>
<gene>
    <name evidence="2" type="ORF">WL1483_2194</name>
</gene>
<protein>
    <submittedName>
        <fullName evidence="2">Uncharacterized protein</fullName>
    </submittedName>
</protein>
<proteinExistence type="predicted"/>
<feature type="transmembrane region" description="Helical" evidence="1">
    <location>
        <begin position="94"/>
        <end position="111"/>
    </location>
</feature>
<reference evidence="3" key="1">
    <citation type="submission" date="2015-10" db="EMBL/GenBank/DDBJ databases">
        <title>Complete Genome Sequence of Aeromonas schubertii strain WL1483.</title>
        <authorList>
            <person name="Liu L."/>
        </authorList>
    </citation>
    <scope>NUCLEOTIDE SEQUENCE [LARGE SCALE GENOMIC DNA]</scope>
    <source>
        <strain evidence="3">WL1483</strain>
    </source>
</reference>
<reference evidence="2 3" key="2">
    <citation type="journal article" date="2016" name="Genome Announc.">
        <title>Complete Genome Sequence of the Highly Virulent Aeromonas schubertii Strain WL1483, Isolated from Diseased Snakehead Fish (Channa argus) in China.</title>
        <authorList>
            <person name="Liu L."/>
            <person name="Li N."/>
            <person name="Zhang D."/>
            <person name="Fu X."/>
            <person name="Shi C."/>
            <person name="Lin Q."/>
            <person name="Hao G."/>
        </authorList>
    </citation>
    <scope>NUCLEOTIDE SEQUENCE [LARGE SCALE GENOMIC DNA]</scope>
    <source>
        <strain evidence="2 3">WL1483</strain>
    </source>
</reference>